<dbReference type="Pfam" id="PF02336">
    <property type="entry name" value="Denso_VP4"/>
    <property type="match status" value="1"/>
</dbReference>
<reference evidence="2" key="1">
    <citation type="submission" date="2020-07" db="EMBL/GenBank/DDBJ databases">
        <title>Diversity of sea star-associated densoviruses and transcribed endogenized viral elements of densovirus origin.</title>
        <authorList>
            <person name="Jackson E.W."/>
            <person name="Hewson I."/>
        </authorList>
    </citation>
    <scope>NUCLEOTIDE SEQUENCE</scope>
</reference>
<feature type="region of interest" description="Disordered" evidence="1">
    <location>
        <begin position="134"/>
        <end position="218"/>
    </location>
</feature>
<dbReference type="InterPro" id="IPR003433">
    <property type="entry name" value="Capsid_VP4_densovirus"/>
</dbReference>
<dbReference type="GO" id="GO:0005198">
    <property type="term" value="F:structural molecule activity"/>
    <property type="evidence" value="ECO:0007669"/>
    <property type="project" value="InterPro"/>
</dbReference>
<feature type="region of interest" description="Disordered" evidence="1">
    <location>
        <begin position="89"/>
        <end position="121"/>
    </location>
</feature>
<name>A0A7L7YQH4_9VIRU</name>
<gene>
    <name evidence="2" type="primary">VP</name>
</gene>
<feature type="region of interest" description="Disordered" evidence="1">
    <location>
        <begin position="1"/>
        <end position="24"/>
    </location>
</feature>
<sequence>MVRRYSPNLDPYSNPEFRQRAGESAGRWRSRATFIWDQWNRNRQSSNLPRVDPPASLNINTTFRPPLAGGVRPSNASISYRQWRRNPNAGPLLDSFNRVPAVTPNPNNAGGSVPGRINSPDTIDRLISEADADAANAGTSGSKRPHDSDDSGEVGTPPSKMPNTRSGAGGSSSMDVDAPSASSPSGRTGKNSGADGGFDSAQGPETMIQKGGYSHSGGHKTYTKVHHLKSFAIPFQNLLVGTTPNDVKYTTTPLAEIPWDKMFLYMSEDEFNLIPAGSHVASCKVSIQNIVSSTQHPVGGTVASTATFNHPKIGVLGFDLEKCARGGRTLEATMSAAAEMIPTALEVPDYDDFILKQYGTDQSSATWDTDDLPGTMFPIPYNLYKYFCVYQPSFAKAAVQGYTAANAFGYENFNSCITQFNLNDRTWDTIFEREYSFTSAPIGAPFKAVEIQDETVIQPVAGSSYYNMLRNVSDFGVGGDATISETITPSIASKVPLVTYKGRIEQGANISTGDAARKPSRQPTIHFGMKAIPKLSSLTNGTRASQFVHAEVLFVVTATMTIVTNSFPNRFIKPKANTVSVENFVGGTGRRALAEAGAENVTFGLGNSTVFV</sequence>
<evidence type="ECO:0000313" key="2">
    <source>
        <dbReference type="EMBL" id="QOD39524.1"/>
    </source>
</evidence>
<dbReference type="SUPFAM" id="SSF88645">
    <property type="entry name" value="ssDNA viruses"/>
    <property type="match status" value="1"/>
</dbReference>
<feature type="compositionally biased region" description="Polar residues" evidence="1">
    <location>
        <begin position="161"/>
        <end position="191"/>
    </location>
</feature>
<evidence type="ECO:0000256" key="1">
    <source>
        <dbReference type="SAM" id="MobiDB-lite"/>
    </source>
</evidence>
<proteinExistence type="predicted"/>
<dbReference type="InterPro" id="IPR016184">
    <property type="entry name" value="Capsid/spike_ssDNA_virus"/>
</dbReference>
<protein>
    <submittedName>
        <fullName evidence="2">VP</fullName>
    </submittedName>
</protein>
<organism evidence="2">
    <name type="scientific">uncultured densovirus</name>
    <dbReference type="NCBI Taxonomy" id="748192"/>
    <lineage>
        <taxon>Viruses</taxon>
        <taxon>Monodnaviria</taxon>
        <taxon>Shotokuvirae</taxon>
        <taxon>Cossaviricota</taxon>
        <taxon>Quintoviricetes</taxon>
        <taxon>Piccovirales</taxon>
        <taxon>Parvoviridae</taxon>
        <taxon>Densovirinae</taxon>
        <taxon>environmental samples</taxon>
    </lineage>
</organism>
<accession>A0A7L7YQH4</accession>
<dbReference type="EMBL" id="MT733029">
    <property type="protein sequence ID" value="QOD39524.1"/>
    <property type="molecule type" value="Genomic_DNA"/>
</dbReference>